<evidence type="ECO:0000313" key="3">
    <source>
        <dbReference type="EMBL" id="AFV00279.1"/>
    </source>
</evidence>
<dbReference type="Gene3D" id="2.30.30.90">
    <property type="match status" value="1"/>
</dbReference>
<dbReference type="HOGENOM" id="CLU_150646_12_2_6"/>
<organism evidence="3 4">
    <name type="scientific">Simiduia agarivorans (strain DSM 21679 / JCM 13881 / BCRC 17597 / SA1)</name>
    <dbReference type="NCBI Taxonomy" id="1117647"/>
    <lineage>
        <taxon>Bacteria</taxon>
        <taxon>Pseudomonadati</taxon>
        <taxon>Pseudomonadota</taxon>
        <taxon>Gammaproteobacteria</taxon>
        <taxon>Cellvibrionales</taxon>
        <taxon>Cellvibrionaceae</taxon>
        <taxon>Simiduia</taxon>
    </lineage>
</organism>
<evidence type="ECO:0000313" key="4">
    <source>
        <dbReference type="Proteomes" id="UP000000466"/>
    </source>
</evidence>
<dbReference type="STRING" id="1117647.M5M_15730"/>
<evidence type="ECO:0000256" key="1">
    <source>
        <dbReference type="ARBA" id="ARBA00023004"/>
    </source>
</evidence>
<reference evidence="3 4" key="1">
    <citation type="journal article" date="2013" name="Genome Announc.">
        <title>Complete genome sequence of Simiduia agarivorans SA1(T), a marine bacterium able to degrade a variety of polysaccharides.</title>
        <authorList>
            <person name="Lin S.Y."/>
            <person name="Shieh W.Y."/>
            <person name="Chen J.S."/>
            <person name="Tang S.L."/>
        </authorList>
    </citation>
    <scope>NUCLEOTIDE SEQUENCE [LARGE SCALE GENOMIC DNA]</scope>
    <source>
        <strain evidence="4">DSM 21679 / JCM 13881 / BCRC 17597 / SA1</strain>
    </source>
</reference>
<dbReference type="Pfam" id="PF04023">
    <property type="entry name" value="FeoA"/>
    <property type="match status" value="1"/>
</dbReference>
<keyword evidence="4" id="KW-1185">Reference proteome</keyword>
<dbReference type="GO" id="GO:0046914">
    <property type="term" value="F:transition metal ion binding"/>
    <property type="evidence" value="ECO:0007669"/>
    <property type="project" value="InterPro"/>
</dbReference>
<dbReference type="InterPro" id="IPR007167">
    <property type="entry name" value="Fe-transptr_FeoA-like"/>
</dbReference>
<dbReference type="eggNOG" id="COG1918">
    <property type="taxonomic scope" value="Bacteria"/>
</dbReference>
<feature type="domain" description="Ferrous iron transporter FeoA-like" evidence="2">
    <location>
        <begin position="1"/>
        <end position="74"/>
    </location>
</feature>
<dbReference type="SMART" id="SM00899">
    <property type="entry name" value="FeoA"/>
    <property type="match status" value="1"/>
</dbReference>
<dbReference type="InterPro" id="IPR038157">
    <property type="entry name" value="FeoA_core_dom"/>
</dbReference>
<dbReference type="RefSeq" id="WP_015048431.1">
    <property type="nucleotide sequence ID" value="NC_018868.3"/>
</dbReference>
<name>K4KQ86_SIMAS</name>
<dbReference type="InterPro" id="IPR008988">
    <property type="entry name" value="Transcriptional_repressor_C"/>
</dbReference>
<dbReference type="KEGG" id="saga:M5M_15730"/>
<evidence type="ECO:0000259" key="2">
    <source>
        <dbReference type="SMART" id="SM00899"/>
    </source>
</evidence>
<dbReference type="OrthoDB" id="5704934at2"/>
<dbReference type="Proteomes" id="UP000000466">
    <property type="component" value="Chromosome"/>
</dbReference>
<accession>K4KQ86</accession>
<sequence>MTLDQLKIRQTARVVAINSNSQVLQSQCAQLGIAPGAPIEVMHKALGRGPMQAKVQGALYAIRPEDAANIEVALA</sequence>
<gene>
    <name evidence="3" type="ordered locus">M5M_15730</name>
</gene>
<dbReference type="AlphaFoldDB" id="K4KQ86"/>
<dbReference type="EMBL" id="CP003746">
    <property type="protein sequence ID" value="AFV00279.1"/>
    <property type="molecule type" value="Genomic_DNA"/>
</dbReference>
<keyword evidence="1" id="KW-0408">Iron</keyword>
<dbReference type="SUPFAM" id="SSF50037">
    <property type="entry name" value="C-terminal domain of transcriptional repressors"/>
    <property type="match status" value="1"/>
</dbReference>
<protein>
    <submittedName>
        <fullName evidence="3">FeoA domain-containing protein</fullName>
    </submittedName>
</protein>
<proteinExistence type="predicted"/>